<dbReference type="InterPro" id="IPR001633">
    <property type="entry name" value="EAL_dom"/>
</dbReference>
<name>A0A1I3CYQ0_9GAMM</name>
<dbReference type="Pfam" id="PF00990">
    <property type="entry name" value="GGDEF"/>
    <property type="match status" value="1"/>
</dbReference>
<dbReference type="NCBIfam" id="TIGR00254">
    <property type="entry name" value="GGDEF"/>
    <property type="match status" value="1"/>
</dbReference>
<feature type="domain" description="EAL" evidence="1">
    <location>
        <begin position="228"/>
        <end position="481"/>
    </location>
</feature>
<dbReference type="STRING" id="442341.SAMN04487959_109170"/>
<dbReference type="PROSITE" id="PS50887">
    <property type="entry name" value="GGDEF"/>
    <property type="match status" value="1"/>
</dbReference>
<dbReference type="SUPFAM" id="SSF141868">
    <property type="entry name" value="EAL domain-like"/>
    <property type="match status" value="1"/>
</dbReference>
<dbReference type="InterPro" id="IPR000160">
    <property type="entry name" value="GGDEF_dom"/>
</dbReference>
<dbReference type="InterPro" id="IPR043128">
    <property type="entry name" value="Rev_trsase/Diguanyl_cyclase"/>
</dbReference>
<dbReference type="GO" id="GO:0071111">
    <property type="term" value="F:cyclic-guanylate-specific phosphodiesterase activity"/>
    <property type="evidence" value="ECO:0007669"/>
    <property type="project" value="InterPro"/>
</dbReference>
<dbReference type="PROSITE" id="PS50883">
    <property type="entry name" value="EAL"/>
    <property type="match status" value="1"/>
</dbReference>
<dbReference type="Gene3D" id="3.20.20.450">
    <property type="entry name" value="EAL domain"/>
    <property type="match status" value="1"/>
</dbReference>
<dbReference type="SMART" id="SM00267">
    <property type="entry name" value="GGDEF"/>
    <property type="match status" value="1"/>
</dbReference>
<dbReference type="SMART" id="SM00052">
    <property type="entry name" value="EAL"/>
    <property type="match status" value="1"/>
</dbReference>
<dbReference type="InterPro" id="IPR050706">
    <property type="entry name" value="Cyclic-di-GMP_PDE-like"/>
</dbReference>
<dbReference type="PANTHER" id="PTHR33121:SF19">
    <property type="entry name" value="CYCLIC DI-GMP PHOSPHODIESTERASE PA2567"/>
    <property type="match status" value="1"/>
</dbReference>
<evidence type="ECO:0000313" key="4">
    <source>
        <dbReference type="Proteomes" id="UP000199040"/>
    </source>
</evidence>
<dbReference type="EMBL" id="FOPY01000009">
    <property type="protein sequence ID" value="SFH79680.1"/>
    <property type="molecule type" value="Genomic_DNA"/>
</dbReference>
<dbReference type="InterPro" id="IPR029787">
    <property type="entry name" value="Nucleotide_cyclase"/>
</dbReference>
<dbReference type="CDD" id="cd01949">
    <property type="entry name" value="GGDEF"/>
    <property type="match status" value="1"/>
</dbReference>
<dbReference type="RefSeq" id="WP_092847285.1">
    <property type="nucleotide sequence ID" value="NZ_FOPY01000009.1"/>
</dbReference>
<dbReference type="PANTHER" id="PTHR33121">
    <property type="entry name" value="CYCLIC DI-GMP PHOSPHODIESTERASE PDEF"/>
    <property type="match status" value="1"/>
</dbReference>
<dbReference type="SUPFAM" id="SSF55073">
    <property type="entry name" value="Nucleotide cyclase"/>
    <property type="match status" value="1"/>
</dbReference>
<organism evidence="3 4">
    <name type="scientific">Modicisalibacter xianhensis</name>
    <dbReference type="NCBI Taxonomy" id="442341"/>
    <lineage>
        <taxon>Bacteria</taxon>
        <taxon>Pseudomonadati</taxon>
        <taxon>Pseudomonadota</taxon>
        <taxon>Gammaproteobacteria</taxon>
        <taxon>Oceanospirillales</taxon>
        <taxon>Halomonadaceae</taxon>
        <taxon>Modicisalibacter</taxon>
    </lineage>
</organism>
<dbReference type="CDD" id="cd01948">
    <property type="entry name" value="EAL"/>
    <property type="match status" value="1"/>
</dbReference>
<reference evidence="3 4" key="1">
    <citation type="submission" date="2016-10" db="EMBL/GenBank/DDBJ databases">
        <authorList>
            <person name="de Groot N.N."/>
        </authorList>
    </citation>
    <scope>NUCLEOTIDE SEQUENCE [LARGE SCALE GENOMIC DNA]</scope>
    <source>
        <strain evidence="3 4">CGMCC 1.6848</strain>
    </source>
</reference>
<proteinExistence type="predicted"/>
<sequence length="505" mass="55856">MLANFRHGLGLLLLGLALGASHLALSLLPASLYSPPSPLTQRQRNLLNRLQGRLLSWQAPLHTGRTDPLTGLGTHGSALQEIDRLVSCNVAFSLIRLSVDNVKQINKTLGHALGDQFLIALSRRLLALGFHRGRLYRLGGNEFLMLVTQPESYEAGIDRLRDRLCVPLELDGTALVPALTLADLKSPEHGQEPRRLLRRSAIALGLARDANDGYYAYQSGHDQHHERDRLLLRDLVRAVRDQQLQLVYQPKIRIADGALEGFEALLQWQHPAFGILQPDEFLPLAAQSGHMALISEWMLSHVVWQLDDWQRQGKPQTVAVNLTADDLEDIQLPQRLLSNLQAHGVAPQSLMIEITEQAVMRDPGLAARLLSELRDHGIRVAIDDFGTGYSSLAQLRHLPLDALKIDKSFVLDLPLQPEDAVIVRASVMLAHNFGLQVIAEGVETQQHLALLAEADCDQAQGYLISRPLDAANVLAWIEGYQTPYAERTSDSSARLPSPPPPEHLG</sequence>
<gene>
    <name evidence="3" type="ORF">SAMN04487959_109170</name>
</gene>
<dbReference type="InterPro" id="IPR035919">
    <property type="entry name" value="EAL_sf"/>
</dbReference>
<protein>
    <submittedName>
        <fullName evidence="3">Diguanylate cyclase (GGDEF) domain-containing protein</fullName>
    </submittedName>
</protein>
<keyword evidence="4" id="KW-1185">Reference proteome</keyword>
<feature type="domain" description="GGDEF" evidence="2">
    <location>
        <begin position="90"/>
        <end position="220"/>
    </location>
</feature>
<dbReference type="Pfam" id="PF00563">
    <property type="entry name" value="EAL"/>
    <property type="match status" value="1"/>
</dbReference>
<evidence type="ECO:0000259" key="1">
    <source>
        <dbReference type="PROSITE" id="PS50883"/>
    </source>
</evidence>
<dbReference type="Proteomes" id="UP000199040">
    <property type="component" value="Unassembled WGS sequence"/>
</dbReference>
<dbReference type="AlphaFoldDB" id="A0A1I3CYQ0"/>
<evidence type="ECO:0000259" key="2">
    <source>
        <dbReference type="PROSITE" id="PS50887"/>
    </source>
</evidence>
<accession>A0A1I3CYQ0</accession>
<evidence type="ECO:0000313" key="3">
    <source>
        <dbReference type="EMBL" id="SFH79680.1"/>
    </source>
</evidence>
<dbReference type="Gene3D" id="3.30.70.270">
    <property type="match status" value="1"/>
</dbReference>